<dbReference type="Proteomes" id="UP000257109">
    <property type="component" value="Unassembled WGS sequence"/>
</dbReference>
<protein>
    <submittedName>
        <fullName evidence="2">Uncharacterized protein</fullName>
    </submittedName>
</protein>
<feature type="compositionally biased region" description="Basic and acidic residues" evidence="1">
    <location>
        <begin position="10"/>
        <end position="21"/>
    </location>
</feature>
<feature type="region of interest" description="Disordered" evidence="1">
    <location>
        <begin position="1"/>
        <end position="26"/>
    </location>
</feature>
<feature type="non-terminal residue" evidence="2">
    <location>
        <position position="1"/>
    </location>
</feature>
<dbReference type="AlphaFoldDB" id="A0A371IIJ4"/>
<proteinExistence type="predicted"/>
<evidence type="ECO:0000313" key="2">
    <source>
        <dbReference type="EMBL" id="RDY14814.1"/>
    </source>
</evidence>
<keyword evidence="3" id="KW-1185">Reference proteome</keyword>
<organism evidence="2 3">
    <name type="scientific">Mucuna pruriens</name>
    <name type="common">Velvet bean</name>
    <name type="synonym">Dolichos pruriens</name>
    <dbReference type="NCBI Taxonomy" id="157652"/>
    <lineage>
        <taxon>Eukaryota</taxon>
        <taxon>Viridiplantae</taxon>
        <taxon>Streptophyta</taxon>
        <taxon>Embryophyta</taxon>
        <taxon>Tracheophyta</taxon>
        <taxon>Spermatophyta</taxon>
        <taxon>Magnoliopsida</taxon>
        <taxon>eudicotyledons</taxon>
        <taxon>Gunneridae</taxon>
        <taxon>Pentapetalae</taxon>
        <taxon>rosids</taxon>
        <taxon>fabids</taxon>
        <taxon>Fabales</taxon>
        <taxon>Fabaceae</taxon>
        <taxon>Papilionoideae</taxon>
        <taxon>50 kb inversion clade</taxon>
        <taxon>NPAAA clade</taxon>
        <taxon>indigoferoid/millettioid clade</taxon>
        <taxon>Phaseoleae</taxon>
        <taxon>Mucuna</taxon>
    </lineage>
</organism>
<gene>
    <name evidence="2" type="ORF">CR513_00049</name>
</gene>
<evidence type="ECO:0000256" key="1">
    <source>
        <dbReference type="SAM" id="MobiDB-lite"/>
    </source>
</evidence>
<dbReference type="EMBL" id="QJKJ01000009">
    <property type="protein sequence ID" value="RDY14814.1"/>
    <property type="molecule type" value="Genomic_DNA"/>
</dbReference>
<dbReference type="OrthoDB" id="1436852at2759"/>
<evidence type="ECO:0000313" key="3">
    <source>
        <dbReference type="Proteomes" id="UP000257109"/>
    </source>
</evidence>
<sequence>MEELVQAGQLRKDDPKLEEPRNLNQEAKGTSRLRGVINMIVGIFVGGSMSSARKRYLGTINNVHLEVDMVRRKLHPITFTNKDFMGTDPIQNNVVSTLSNY</sequence>
<comment type="caution">
    <text evidence="2">The sequence shown here is derived from an EMBL/GenBank/DDBJ whole genome shotgun (WGS) entry which is preliminary data.</text>
</comment>
<reference evidence="2" key="1">
    <citation type="submission" date="2018-05" db="EMBL/GenBank/DDBJ databases">
        <title>Draft genome of Mucuna pruriens seed.</title>
        <authorList>
            <person name="Nnadi N.E."/>
            <person name="Vos R."/>
            <person name="Hasami M.H."/>
            <person name="Devisetty U.K."/>
            <person name="Aguiy J.C."/>
        </authorList>
    </citation>
    <scope>NUCLEOTIDE SEQUENCE [LARGE SCALE GENOMIC DNA]</scope>
    <source>
        <strain evidence="2">JCA_2017</strain>
    </source>
</reference>
<accession>A0A371IIJ4</accession>
<name>A0A371IIJ4_MUCPR</name>